<sequence length="132" mass="13874">MAERPSPEAGGNAIAVEVLEHAVAIRPSGEIDIETAPALRFALAQALTHASPAKPVTVDCSDITFCDSSALNALLAARRAAQETGTVVRLAAPNHQLQRLLEMTGALPLFPVDHDPPPADRSSKGYPHGLPR</sequence>
<name>A0ABQ3SLA8_9ACTN</name>
<dbReference type="EMBL" id="BNEC01000005">
    <property type="protein sequence ID" value="GHI68916.1"/>
    <property type="molecule type" value="Genomic_DNA"/>
</dbReference>
<dbReference type="Gene3D" id="3.30.750.24">
    <property type="entry name" value="STAS domain"/>
    <property type="match status" value="1"/>
</dbReference>
<feature type="region of interest" description="Disordered" evidence="3">
    <location>
        <begin position="111"/>
        <end position="132"/>
    </location>
</feature>
<dbReference type="PANTHER" id="PTHR33495">
    <property type="entry name" value="ANTI-SIGMA FACTOR ANTAGONIST TM_1081-RELATED-RELATED"/>
    <property type="match status" value="1"/>
</dbReference>
<dbReference type="RefSeq" id="WP_202186006.1">
    <property type="nucleotide sequence ID" value="NZ_BNEC01000005.1"/>
</dbReference>
<evidence type="ECO:0000256" key="2">
    <source>
        <dbReference type="RuleBase" id="RU003749"/>
    </source>
</evidence>
<feature type="compositionally biased region" description="Basic and acidic residues" evidence="3">
    <location>
        <begin position="112"/>
        <end position="123"/>
    </location>
</feature>
<dbReference type="NCBIfam" id="TIGR00377">
    <property type="entry name" value="ant_ant_sig"/>
    <property type="match status" value="1"/>
</dbReference>
<dbReference type="InterPro" id="IPR036513">
    <property type="entry name" value="STAS_dom_sf"/>
</dbReference>
<dbReference type="PROSITE" id="PS50801">
    <property type="entry name" value="STAS"/>
    <property type="match status" value="1"/>
</dbReference>
<dbReference type="InterPro" id="IPR058548">
    <property type="entry name" value="MlaB-like_STAS"/>
</dbReference>
<dbReference type="CDD" id="cd07043">
    <property type="entry name" value="STAS_anti-anti-sigma_factors"/>
    <property type="match status" value="1"/>
</dbReference>
<reference evidence="6" key="1">
    <citation type="submission" date="2023-07" db="EMBL/GenBank/DDBJ databases">
        <title>Whole genome shotgun sequence of Streptomyces nojiriensis NBRC 13794.</title>
        <authorList>
            <person name="Komaki H."/>
            <person name="Tamura T."/>
        </authorList>
    </citation>
    <scope>NUCLEOTIDE SEQUENCE [LARGE SCALE GENOMIC DNA]</scope>
    <source>
        <strain evidence="6">NBRC 13794</strain>
    </source>
</reference>
<evidence type="ECO:0000313" key="6">
    <source>
        <dbReference type="Proteomes" id="UP000613974"/>
    </source>
</evidence>
<evidence type="ECO:0000256" key="1">
    <source>
        <dbReference type="ARBA" id="ARBA00009013"/>
    </source>
</evidence>
<dbReference type="Proteomes" id="UP000613974">
    <property type="component" value="Unassembled WGS sequence"/>
</dbReference>
<organism evidence="5 6">
    <name type="scientific">Streptomyces nojiriensis</name>
    <dbReference type="NCBI Taxonomy" id="66374"/>
    <lineage>
        <taxon>Bacteria</taxon>
        <taxon>Bacillati</taxon>
        <taxon>Actinomycetota</taxon>
        <taxon>Actinomycetes</taxon>
        <taxon>Kitasatosporales</taxon>
        <taxon>Streptomycetaceae</taxon>
        <taxon>Streptomyces</taxon>
    </lineage>
</organism>
<feature type="domain" description="STAS" evidence="4">
    <location>
        <begin position="12"/>
        <end position="105"/>
    </location>
</feature>
<evidence type="ECO:0000256" key="3">
    <source>
        <dbReference type="SAM" id="MobiDB-lite"/>
    </source>
</evidence>
<protein>
    <recommendedName>
        <fullName evidence="2">Anti-sigma factor antagonist</fullName>
    </recommendedName>
</protein>
<dbReference type="Pfam" id="PF13466">
    <property type="entry name" value="STAS_2"/>
    <property type="match status" value="1"/>
</dbReference>
<dbReference type="PANTHER" id="PTHR33495:SF2">
    <property type="entry name" value="ANTI-SIGMA FACTOR ANTAGONIST TM_1081-RELATED"/>
    <property type="match status" value="1"/>
</dbReference>
<dbReference type="GeneID" id="95587239"/>
<dbReference type="SUPFAM" id="SSF52091">
    <property type="entry name" value="SpoIIaa-like"/>
    <property type="match status" value="1"/>
</dbReference>
<gene>
    <name evidence="5" type="ORF">Snoj_28340</name>
</gene>
<dbReference type="InterPro" id="IPR002645">
    <property type="entry name" value="STAS_dom"/>
</dbReference>
<proteinExistence type="inferred from homology"/>
<evidence type="ECO:0000259" key="4">
    <source>
        <dbReference type="PROSITE" id="PS50801"/>
    </source>
</evidence>
<comment type="similarity">
    <text evidence="1 2">Belongs to the anti-sigma-factor antagonist family.</text>
</comment>
<evidence type="ECO:0000313" key="5">
    <source>
        <dbReference type="EMBL" id="GHI68916.1"/>
    </source>
</evidence>
<dbReference type="InterPro" id="IPR003658">
    <property type="entry name" value="Anti-sigma_ant"/>
</dbReference>
<comment type="caution">
    <text evidence="5">The sequence shown here is derived from an EMBL/GenBank/DDBJ whole genome shotgun (WGS) entry which is preliminary data.</text>
</comment>
<keyword evidence="6" id="KW-1185">Reference proteome</keyword>
<accession>A0ABQ3SLA8</accession>